<name>A0AA38GM08_TAXCH</name>
<organism evidence="2 3">
    <name type="scientific">Taxus chinensis</name>
    <name type="common">Chinese yew</name>
    <name type="synonym">Taxus wallichiana var. chinensis</name>
    <dbReference type="NCBI Taxonomy" id="29808"/>
    <lineage>
        <taxon>Eukaryota</taxon>
        <taxon>Viridiplantae</taxon>
        <taxon>Streptophyta</taxon>
        <taxon>Embryophyta</taxon>
        <taxon>Tracheophyta</taxon>
        <taxon>Spermatophyta</taxon>
        <taxon>Pinopsida</taxon>
        <taxon>Pinidae</taxon>
        <taxon>Conifers II</taxon>
        <taxon>Cupressales</taxon>
        <taxon>Taxaceae</taxon>
        <taxon>Taxus</taxon>
    </lineage>
</organism>
<feature type="transmembrane region" description="Helical" evidence="1">
    <location>
        <begin position="24"/>
        <end position="45"/>
    </location>
</feature>
<evidence type="ECO:0000256" key="1">
    <source>
        <dbReference type="SAM" id="Phobius"/>
    </source>
</evidence>
<gene>
    <name evidence="2" type="ORF">KI387_005574</name>
</gene>
<accession>A0AA38GM08</accession>
<feature type="non-terminal residue" evidence="2">
    <location>
        <position position="109"/>
    </location>
</feature>
<evidence type="ECO:0000313" key="2">
    <source>
        <dbReference type="EMBL" id="KAH9325396.1"/>
    </source>
</evidence>
<dbReference type="AlphaFoldDB" id="A0AA38GM08"/>
<dbReference type="EMBL" id="JAHRHJ020000002">
    <property type="protein sequence ID" value="KAH9325396.1"/>
    <property type="molecule type" value="Genomic_DNA"/>
</dbReference>
<keyword evidence="1" id="KW-1133">Transmembrane helix</keyword>
<evidence type="ECO:0000313" key="3">
    <source>
        <dbReference type="Proteomes" id="UP000824469"/>
    </source>
</evidence>
<dbReference type="Proteomes" id="UP000824469">
    <property type="component" value="Unassembled WGS sequence"/>
</dbReference>
<protein>
    <submittedName>
        <fullName evidence="2">Uncharacterized protein</fullName>
    </submittedName>
</protein>
<reference evidence="2 3" key="1">
    <citation type="journal article" date="2021" name="Nat. Plants">
        <title>The Taxus genome provides insights into paclitaxel biosynthesis.</title>
        <authorList>
            <person name="Xiong X."/>
            <person name="Gou J."/>
            <person name="Liao Q."/>
            <person name="Li Y."/>
            <person name="Zhou Q."/>
            <person name="Bi G."/>
            <person name="Li C."/>
            <person name="Du R."/>
            <person name="Wang X."/>
            <person name="Sun T."/>
            <person name="Guo L."/>
            <person name="Liang H."/>
            <person name="Lu P."/>
            <person name="Wu Y."/>
            <person name="Zhang Z."/>
            <person name="Ro D.K."/>
            <person name="Shang Y."/>
            <person name="Huang S."/>
            <person name="Yan J."/>
        </authorList>
    </citation>
    <scope>NUCLEOTIDE SEQUENCE [LARGE SCALE GENOMIC DNA]</scope>
    <source>
        <strain evidence="2">Ta-2019</strain>
    </source>
</reference>
<sequence>MDGEAEVCGVDTSKYDSLLLTPTFLFVNVASYALDFVTATALLSLTRSILKTKQDFQLATDTCLAQTANEITESRWNRAMNLRLHRKIMKQTLSSVRSRSKPVKNPKLS</sequence>
<comment type="caution">
    <text evidence="2">The sequence shown here is derived from an EMBL/GenBank/DDBJ whole genome shotgun (WGS) entry which is preliminary data.</text>
</comment>
<keyword evidence="3" id="KW-1185">Reference proteome</keyword>
<keyword evidence="1" id="KW-0472">Membrane</keyword>
<keyword evidence="1" id="KW-0812">Transmembrane</keyword>
<proteinExistence type="predicted"/>